<dbReference type="Proteomes" id="UP000885706">
    <property type="component" value="Unassembled WGS sequence"/>
</dbReference>
<reference evidence="1" key="1">
    <citation type="journal article" date="2020" name="mSystems">
        <title>Genome- and Community-Level Interaction Insights into Carbon Utilization and Element Cycling Functions of Hydrothermarchaeota in Hydrothermal Sediment.</title>
        <authorList>
            <person name="Zhou Z."/>
            <person name="Liu Y."/>
            <person name="Xu W."/>
            <person name="Pan J."/>
            <person name="Luo Z.H."/>
            <person name="Li M."/>
        </authorList>
    </citation>
    <scope>NUCLEOTIDE SEQUENCE [LARGE SCALE GENOMIC DNA]</scope>
    <source>
        <strain evidence="1">HyVt-113</strain>
    </source>
</reference>
<gene>
    <name evidence="1" type="ORF">ENF30_03435</name>
</gene>
<dbReference type="Pfam" id="PF09670">
    <property type="entry name" value="Cas_Cas02710"/>
    <property type="match status" value="1"/>
</dbReference>
<comment type="caution">
    <text evidence="1">The sequence shown here is derived from an EMBL/GenBank/DDBJ whole genome shotgun (WGS) entry which is preliminary data.</text>
</comment>
<dbReference type="NCBIfam" id="TIGR02710">
    <property type="entry name" value="TIGR02710 family CRISPR-associated CARF protein"/>
    <property type="match status" value="1"/>
</dbReference>
<evidence type="ECO:0000313" key="1">
    <source>
        <dbReference type="EMBL" id="HDD35836.1"/>
    </source>
</evidence>
<dbReference type="Gene3D" id="3.40.50.10770">
    <property type="entry name" value="Hypothetical protein VC1899 like domain (Restriction endonuclease-like)"/>
    <property type="match status" value="1"/>
</dbReference>
<name>A0A7V0IAU4_DESA2</name>
<protein>
    <submittedName>
        <fullName evidence="1">TIGR02710 family CRISPR-associated protein</fullName>
    </submittedName>
</protein>
<dbReference type="AlphaFoldDB" id="A0A7V0IAU4"/>
<organism evidence="1">
    <name type="scientific">Desulfofervidus auxilii</name>
    <dbReference type="NCBI Taxonomy" id="1621989"/>
    <lineage>
        <taxon>Bacteria</taxon>
        <taxon>Pseudomonadati</taxon>
        <taxon>Thermodesulfobacteriota</taxon>
        <taxon>Candidatus Desulfofervidia</taxon>
        <taxon>Candidatus Desulfofervidales</taxon>
        <taxon>Candidatus Desulfofervidaceae</taxon>
        <taxon>Candidatus Desulfofervidus</taxon>
    </lineage>
</organism>
<sequence length="429" mass="49375">MTKEIINVRRKNKMDILITTVGSSCEPIVNAIKTRKPDFVYFVCSSGNNGSWMSVEAKGKPCQERDKPPLPNIVSQAGLTSEQYKIWLIDDPDNLAHCYDRLMKLGHELKDQFGKTPNITANYTGGTKTMSVALCLMALNQENWDLELNKGPRVDLIKVKTGDVPILMNKWEIFVEHQLKLIKYFISNFQYDQALKVITALLRRPISKGYQDMLTKVAGMCKAFNAWDCFLHEKALLLLEPYAKIFTPYFLTLKRILNRTSNTGYERVIDLINNAERRAIQGRFDDAVARLYRAMEMLAQIRLKTNYGYDTSEILLEKLPPSLREEYKKYCREQGKIILGLKEAYHLLARLDDEVGKEFVKKEKQILDRLKIRNYSILAHGETPVTEEHYQQVSHTFISFINEVLSKCNLKPNVPQLPVDILDKVTESA</sequence>
<dbReference type="InterPro" id="IPR014082">
    <property type="entry name" value="CRISPR-assoc_prot_Cas02710"/>
</dbReference>
<dbReference type="EMBL" id="DQWQ01000154">
    <property type="protein sequence ID" value="HDD35836.1"/>
    <property type="molecule type" value="Genomic_DNA"/>
</dbReference>
<accession>A0A7V0IAU4</accession>
<proteinExistence type="predicted"/>